<dbReference type="STRING" id="1423783.FC50_GL001296"/>
<dbReference type="EMBL" id="AZFJ01000049">
    <property type="protein sequence ID" value="KRL85896.1"/>
    <property type="molecule type" value="Genomic_DNA"/>
</dbReference>
<reference evidence="1 2" key="1">
    <citation type="journal article" date="2015" name="Genome Announc.">
        <title>Expanding the biotechnology potential of lactobacilli through comparative genomics of 213 strains and associated genera.</title>
        <authorList>
            <person name="Sun Z."/>
            <person name="Harris H.M."/>
            <person name="McCann A."/>
            <person name="Guo C."/>
            <person name="Argimon S."/>
            <person name="Zhang W."/>
            <person name="Yang X."/>
            <person name="Jeffery I.B."/>
            <person name="Cooney J.C."/>
            <person name="Kagawa T.F."/>
            <person name="Liu W."/>
            <person name="Song Y."/>
            <person name="Salvetti E."/>
            <person name="Wrobel A."/>
            <person name="Rasinkangas P."/>
            <person name="Parkhill J."/>
            <person name="Rea M.C."/>
            <person name="O'Sullivan O."/>
            <person name="Ritari J."/>
            <person name="Douillard F.P."/>
            <person name="Paul Ross R."/>
            <person name="Yang R."/>
            <person name="Briner A.E."/>
            <person name="Felis G.E."/>
            <person name="de Vos W.M."/>
            <person name="Barrangou R."/>
            <person name="Klaenhammer T.R."/>
            <person name="Caufield P.W."/>
            <person name="Cui Y."/>
            <person name="Zhang H."/>
            <person name="O'Toole P.W."/>
        </authorList>
    </citation>
    <scope>NUCLEOTIDE SEQUENCE [LARGE SCALE GENOMIC DNA]</scope>
    <source>
        <strain evidence="1 2">DSM 15945</strain>
    </source>
</reference>
<dbReference type="Proteomes" id="UP000051922">
    <property type="component" value="Unassembled WGS sequence"/>
</dbReference>
<gene>
    <name evidence="1" type="ORF">FC50_GL001296</name>
</gene>
<accession>A0A0R1U3U7</accession>
<dbReference type="PATRIC" id="fig|1423783.4.peg.1338"/>
<organism evidence="1 2">
    <name type="scientific">Lacticaseibacillus pantheris DSM 15945 = JCM 12539 = NBRC 106106</name>
    <dbReference type="NCBI Taxonomy" id="1423783"/>
    <lineage>
        <taxon>Bacteria</taxon>
        <taxon>Bacillati</taxon>
        <taxon>Bacillota</taxon>
        <taxon>Bacilli</taxon>
        <taxon>Lactobacillales</taxon>
        <taxon>Lactobacillaceae</taxon>
        <taxon>Lacticaseibacillus</taxon>
    </lineage>
</organism>
<dbReference type="RefSeq" id="WP_054649219.1">
    <property type="nucleotide sequence ID" value="NZ_AZFJ01000049.1"/>
</dbReference>
<proteinExistence type="predicted"/>
<dbReference type="OrthoDB" id="2304450at2"/>
<keyword evidence="2" id="KW-1185">Reference proteome</keyword>
<evidence type="ECO:0000313" key="2">
    <source>
        <dbReference type="Proteomes" id="UP000051922"/>
    </source>
</evidence>
<comment type="caution">
    <text evidence="1">The sequence shown here is derived from an EMBL/GenBank/DDBJ whole genome shotgun (WGS) entry which is preliminary data.</text>
</comment>
<dbReference type="AlphaFoldDB" id="A0A0R1U3U7"/>
<sequence>MQPVTITNLDRVLTALVQARQRGELSPDQVVLDVRPHEPGSAHVFTVRDDAGRQHVLVELRFNEPLPDNYASEIRRRGYHLELVDGR</sequence>
<protein>
    <submittedName>
        <fullName evidence="1">Uncharacterized protein</fullName>
    </submittedName>
</protein>
<evidence type="ECO:0000313" key="1">
    <source>
        <dbReference type="EMBL" id="KRL85896.1"/>
    </source>
</evidence>
<name>A0A0R1U3U7_9LACO</name>